<sequence length="42" mass="4968">MLYRQGLGIDIRCPMDQLVNDECNRRRGSCVALVGWFSYQRF</sequence>
<protein>
    <submittedName>
        <fullName evidence="1">Uncharacterized protein</fullName>
    </submittedName>
</protein>
<accession>A0A090U2E8</accession>
<comment type="caution">
    <text evidence="1">The sequence shown here is derived from an EMBL/GenBank/DDBJ whole genome shotgun (WGS) entry which is preliminary data.</text>
</comment>
<reference evidence="1 2" key="1">
    <citation type="submission" date="2014-09" db="EMBL/GenBank/DDBJ databases">
        <title>Vibrio maritimus JCM 19240. (C210) whole genome shotgun sequence.</title>
        <authorList>
            <person name="Sawabe T."/>
            <person name="Meirelles P."/>
            <person name="Nakanishi M."/>
            <person name="Sayaka M."/>
            <person name="Hattori M."/>
            <person name="Ohkuma M."/>
        </authorList>
    </citation>
    <scope>NUCLEOTIDE SEQUENCE [LARGE SCALE GENOMIC DNA]</scope>
    <source>
        <strain evidence="1 2">JCM 19240</strain>
    </source>
</reference>
<proteinExistence type="predicted"/>
<evidence type="ECO:0000313" key="1">
    <source>
        <dbReference type="EMBL" id="GAL37167.1"/>
    </source>
</evidence>
<organism evidence="1 2">
    <name type="scientific">Vibrio maritimus</name>
    <dbReference type="NCBI Taxonomy" id="990268"/>
    <lineage>
        <taxon>Bacteria</taxon>
        <taxon>Pseudomonadati</taxon>
        <taxon>Pseudomonadota</taxon>
        <taxon>Gammaproteobacteria</taxon>
        <taxon>Vibrionales</taxon>
        <taxon>Vibrionaceae</taxon>
        <taxon>Vibrio</taxon>
    </lineage>
</organism>
<dbReference type="EMBL" id="BBMT01000015">
    <property type="protein sequence ID" value="GAL37167.1"/>
    <property type="molecule type" value="Genomic_DNA"/>
</dbReference>
<gene>
    <name evidence="1" type="ORF">JCM19240_4570</name>
</gene>
<name>A0A090U2E8_9VIBR</name>
<keyword evidence="2" id="KW-1185">Reference proteome</keyword>
<dbReference type="AlphaFoldDB" id="A0A090U2E8"/>
<reference evidence="1 2" key="2">
    <citation type="submission" date="2014-09" db="EMBL/GenBank/DDBJ databases">
        <authorList>
            <consortium name="NBRP consortium"/>
            <person name="Sawabe T."/>
            <person name="Meirelles P."/>
            <person name="Nakanishi M."/>
            <person name="Sayaka M."/>
            <person name="Hattori M."/>
            <person name="Ohkuma M."/>
        </authorList>
    </citation>
    <scope>NUCLEOTIDE SEQUENCE [LARGE SCALE GENOMIC DNA]</scope>
    <source>
        <strain evidence="1 2">JCM 19240</strain>
    </source>
</reference>
<dbReference type="Proteomes" id="UP000029224">
    <property type="component" value="Unassembled WGS sequence"/>
</dbReference>
<evidence type="ECO:0000313" key="2">
    <source>
        <dbReference type="Proteomes" id="UP000029224"/>
    </source>
</evidence>